<dbReference type="Proteomes" id="UP000394068">
    <property type="component" value="Unassembled WGS sequence"/>
</dbReference>
<dbReference type="Gene3D" id="3.40.50.2300">
    <property type="match status" value="1"/>
</dbReference>
<dbReference type="SMART" id="SM00850">
    <property type="entry name" value="LytTR"/>
    <property type="match status" value="1"/>
</dbReference>
<dbReference type="InterPro" id="IPR046947">
    <property type="entry name" value="LytR-like"/>
</dbReference>
<feature type="domain" description="HTH LytTR-type" evidence="7">
    <location>
        <begin position="142"/>
        <end position="243"/>
    </location>
</feature>
<evidence type="ECO:0000313" key="9">
    <source>
        <dbReference type="Proteomes" id="UP000394068"/>
    </source>
</evidence>
<dbReference type="PROSITE" id="PS50110">
    <property type="entry name" value="RESPONSE_REGULATORY"/>
    <property type="match status" value="1"/>
</dbReference>
<evidence type="ECO:0000256" key="4">
    <source>
        <dbReference type="ARBA" id="ARBA00037164"/>
    </source>
</evidence>
<dbReference type="GO" id="GO:0000156">
    <property type="term" value="F:phosphorelay response regulator activity"/>
    <property type="evidence" value="ECO:0007669"/>
    <property type="project" value="InterPro"/>
</dbReference>
<dbReference type="CDD" id="cd17533">
    <property type="entry name" value="REC_LytTR_AgrA-like"/>
    <property type="match status" value="1"/>
</dbReference>
<name>A0A4U9YG73_9STRE</name>
<evidence type="ECO:0000256" key="3">
    <source>
        <dbReference type="ARBA" id="ARBA00023159"/>
    </source>
</evidence>
<evidence type="ECO:0000256" key="1">
    <source>
        <dbReference type="ARBA" id="ARBA00022490"/>
    </source>
</evidence>
<sequence length="245" mass="28803">MNIFILEDDYIQQGRIESVIEEILKEQKIAKSYMEVFSNPQKLLDSIHERGEHQLFFLDIDIKGETKRGLELAAEIRMLDSNAVIVFVTTHSEFAPISFKYKVSALDFIDKAVDNAQFKEQIQECILYTRQMMSNHETEEVFLFETPQTRLRLPYKDILYFATSTTPHKVCLWTQTERLEFYGNLAELQEVAPKLFLCHRSFLVNLENVVRIDKSHQLVYFENGDSCLVSRLKIKHLIEKWESLN</sequence>
<gene>
    <name evidence="8" type="primary">fasA</name>
    <name evidence="8" type="ORF">NCTC5386_02007</name>
</gene>
<dbReference type="AlphaFoldDB" id="A0A4U9YG73"/>
<keyword evidence="1" id="KW-0963">Cytoplasm</keyword>
<dbReference type="Pfam" id="PF00072">
    <property type="entry name" value="Response_reg"/>
    <property type="match status" value="1"/>
</dbReference>
<keyword evidence="2" id="KW-0902">Two-component regulatory system</keyword>
<dbReference type="GO" id="GO:0003677">
    <property type="term" value="F:DNA binding"/>
    <property type="evidence" value="ECO:0007669"/>
    <property type="project" value="InterPro"/>
</dbReference>
<keyword evidence="3" id="KW-0010">Activator</keyword>
<feature type="modified residue" description="4-aspartylphosphate" evidence="5">
    <location>
        <position position="59"/>
    </location>
</feature>
<dbReference type="SUPFAM" id="SSF52172">
    <property type="entry name" value="CheY-like"/>
    <property type="match status" value="1"/>
</dbReference>
<dbReference type="PROSITE" id="PS50930">
    <property type="entry name" value="HTH_LYTTR"/>
    <property type="match status" value="1"/>
</dbReference>
<evidence type="ECO:0000259" key="6">
    <source>
        <dbReference type="PROSITE" id="PS50110"/>
    </source>
</evidence>
<evidence type="ECO:0000256" key="2">
    <source>
        <dbReference type="ARBA" id="ARBA00023012"/>
    </source>
</evidence>
<accession>A0A4U9YG73</accession>
<evidence type="ECO:0000256" key="5">
    <source>
        <dbReference type="PROSITE-ProRule" id="PRU00169"/>
    </source>
</evidence>
<comment type="function">
    <text evidence="4">Required for high-level post-exponential phase expression of a series of secreted proteins.</text>
</comment>
<dbReference type="EMBL" id="CABEHT010000001">
    <property type="protein sequence ID" value="VTS24501.1"/>
    <property type="molecule type" value="Genomic_DNA"/>
</dbReference>
<dbReference type="PANTHER" id="PTHR37299">
    <property type="entry name" value="TRANSCRIPTIONAL REGULATOR-RELATED"/>
    <property type="match status" value="1"/>
</dbReference>
<dbReference type="Pfam" id="PF04397">
    <property type="entry name" value="LytTR"/>
    <property type="match status" value="1"/>
</dbReference>
<dbReference type="Gene3D" id="2.40.50.1020">
    <property type="entry name" value="LytTr DNA-binding domain"/>
    <property type="match status" value="1"/>
</dbReference>
<dbReference type="InterPro" id="IPR001789">
    <property type="entry name" value="Sig_transdc_resp-reg_receiver"/>
</dbReference>
<dbReference type="RefSeq" id="WP_077322586.1">
    <property type="nucleotide sequence ID" value="NZ_CABEHT010000001.1"/>
</dbReference>
<organism evidence="8 9">
    <name type="scientific">Streptococcus pseudoporcinus</name>
    <dbReference type="NCBI Taxonomy" id="361101"/>
    <lineage>
        <taxon>Bacteria</taxon>
        <taxon>Bacillati</taxon>
        <taxon>Bacillota</taxon>
        <taxon>Bacilli</taxon>
        <taxon>Lactobacillales</taxon>
        <taxon>Streptococcaceae</taxon>
        <taxon>Streptococcus</taxon>
    </lineage>
</organism>
<reference evidence="8 9" key="1">
    <citation type="submission" date="2019-05" db="EMBL/GenBank/DDBJ databases">
        <authorList>
            <consortium name="Pathogen Informatics"/>
        </authorList>
    </citation>
    <scope>NUCLEOTIDE SEQUENCE [LARGE SCALE GENOMIC DNA]</scope>
    <source>
        <strain evidence="8 9">NCTC5386</strain>
    </source>
</reference>
<evidence type="ECO:0000259" key="7">
    <source>
        <dbReference type="PROSITE" id="PS50930"/>
    </source>
</evidence>
<dbReference type="InterPro" id="IPR007492">
    <property type="entry name" value="LytTR_DNA-bd_dom"/>
</dbReference>
<keyword evidence="5" id="KW-0597">Phosphoprotein</keyword>
<feature type="domain" description="Response regulatory" evidence="6">
    <location>
        <begin position="2"/>
        <end position="126"/>
    </location>
</feature>
<dbReference type="PANTHER" id="PTHR37299:SF3">
    <property type="entry name" value="STAGE 0 SPORULATION PROTEIN A HOMOLOG"/>
    <property type="match status" value="1"/>
</dbReference>
<protein>
    <submittedName>
        <fullName evidence="8">Response regulator protein</fullName>
    </submittedName>
</protein>
<dbReference type="SMART" id="SM00448">
    <property type="entry name" value="REC"/>
    <property type="match status" value="1"/>
</dbReference>
<proteinExistence type="predicted"/>
<dbReference type="InterPro" id="IPR011006">
    <property type="entry name" value="CheY-like_superfamily"/>
</dbReference>
<evidence type="ECO:0000313" key="8">
    <source>
        <dbReference type="EMBL" id="VTS24501.1"/>
    </source>
</evidence>